<accession>D6TLH8</accession>
<dbReference type="Proteomes" id="UP000004508">
    <property type="component" value="Unassembled WGS sequence"/>
</dbReference>
<name>D6TLH8_KTERA</name>
<dbReference type="AlphaFoldDB" id="D6TLH8"/>
<proteinExistence type="predicted"/>
<dbReference type="NCBIfam" id="NF033519">
    <property type="entry name" value="transpos_ISAzo13"/>
    <property type="match status" value="1"/>
</dbReference>
<dbReference type="InParanoid" id="D6TLH8"/>
<gene>
    <name evidence="1" type="ORF">Krac_7935</name>
</gene>
<dbReference type="InterPro" id="IPR011518">
    <property type="entry name" value="Transposase_36"/>
</dbReference>
<comment type="caution">
    <text evidence="1">The sequence shown here is derived from an EMBL/GenBank/DDBJ whole genome shotgun (WGS) entry which is preliminary data.</text>
</comment>
<evidence type="ECO:0000313" key="1">
    <source>
        <dbReference type="EMBL" id="EFH86628.1"/>
    </source>
</evidence>
<dbReference type="GO" id="GO:0003676">
    <property type="term" value="F:nucleic acid binding"/>
    <property type="evidence" value="ECO:0007669"/>
    <property type="project" value="InterPro"/>
</dbReference>
<sequence>MELAEEVKELLIKAAKELKGSARRLFMARTVRALGEGGQRRAEEELGWNRATIRKGEHELKSGQVCVDAFQLRGRKRSEEHLPNLLKDITAIVDGQSQADPQFRSTRLYTRLTATEVRRQLITTFHYTDAELPTVVTITTRLNALGYSLKKVAKTQPQKKLPETDAIFEHLKQVNAQADAQDSTLRLSMDAKATVKVGPFARGGKSRVLTKAADHDFEAKATVTPVGIFLPASDEFFLYGVVSKVTSDCLVDRLVQWWESVKERFSHIKTLVINVDNGPENHSRRTQFMQRLLAFVQQYQITVRLAYYPPYHSKYNPVERCWGILEQHWNGTLLDSVDAVIQFAKTMTWKGNHPMVDLVTTTYQTGVKLTKEAMQVVETHLQRWPSLEKWFVDITYSLSVGRDN</sequence>
<dbReference type="InterPro" id="IPR036397">
    <property type="entry name" value="RNaseH_sf"/>
</dbReference>
<evidence type="ECO:0000313" key="2">
    <source>
        <dbReference type="Proteomes" id="UP000004508"/>
    </source>
</evidence>
<keyword evidence="2" id="KW-1185">Reference proteome</keyword>
<protein>
    <submittedName>
        <fullName evidence="1">Rhodopirellula transposase family protein</fullName>
    </submittedName>
</protein>
<reference evidence="1 2" key="1">
    <citation type="journal article" date="2011" name="Stand. Genomic Sci.">
        <title>Non-contiguous finished genome sequence and contextual data of the filamentous soil bacterium Ktedonobacter racemifer type strain (SOSP1-21).</title>
        <authorList>
            <person name="Chang Y.J."/>
            <person name="Land M."/>
            <person name="Hauser L."/>
            <person name="Chertkov O."/>
            <person name="Del Rio T.G."/>
            <person name="Nolan M."/>
            <person name="Copeland A."/>
            <person name="Tice H."/>
            <person name="Cheng J.F."/>
            <person name="Lucas S."/>
            <person name="Han C."/>
            <person name="Goodwin L."/>
            <person name="Pitluck S."/>
            <person name="Ivanova N."/>
            <person name="Ovchinikova G."/>
            <person name="Pati A."/>
            <person name="Chen A."/>
            <person name="Palaniappan K."/>
            <person name="Mavromatis K."/>
            <person name="Liolios K."/>
            <person name="Brettin T."/>
            <person name="Fiebig A."/>
            <person name="Rohde M."/>
            <person name="Abt B."/>
            <person name="Goker M."/>
            <person name="Detter J.C."/>
            <person name="Woyke T."/>
            <person name="Bristow J."/>
            <person name="Eisen J.A."/>
            <person name="Markowitz V."/>
            <person name="Hugenholtz P."/>
            <person name="Kyrpides N.C."/>
            <person name="Klenk H.P."/>
            <person name="Lapidus A."/>
        </authorList>
    </citation>
    <scope>NUCLEOTIDE SEQUENCE [LARGE SCALE GENOMIC DNA]</scope>
    <source>
        <strain evidence="2">DSM 44963</strain>
    </source>
</reference>
<dbReference type="EMBL" id="ADVG01000002">
    <property type="protein sequence ID" value="EFH86628.1"/>
    <property type="molecule type" value="Genomic_DNA"/>
</dbReference>
<dbReference type="Gene3D" id="3.30.420.10">
    <property type="entry name" value="Ribonuclease H-like superfamily/Ribonuclease H"/>
    <property type="match status" value="1"/>
</dbReference>
<dbReference type="Pfam" id="PF07592">
    <property type="entry name" value="DDE_Tnp_ISAZ013"/>
    <property type="match status" value="1"/>
</dbReference>
<dbReference type="STRING" id="485913.Krac_7935"/>
<organism evidence="1 2">
    <name type="scientific">Ktedonobacter racemifer DSM 44963</name>
    <dbReference type="NCBI Taxonomy" id="485913"/>
    <lineage>
        <taxon>Bacteria</taxon>
        <taxon>Bacillati</taxon>
        <taxon>Chloroflexota</taxon>
        <taxon>Ktedonobacteria</taxon>
        <taxon>Ktedonobacterales</taxon>
        <taxon>Ktedonobacteraceae</taxon>
        <taxon>Ktedonobacter</taxon>
    </lineage>
</organism>
<dbReference type="eggNOG" id="COG3335">
    <property type="taxonomic scope" value="Bacteria"/>
</dbReference>